<reference evidence="3" key="1">
    <citation type="submission" date="2024-07" db="EMBL/GenBank/DDBJ databases">
        <title>Two chromosome-level genome assemblies of Korean endemic species Abeliophyllum distichum and Forsythia ovata (Oleaceae).</title>
        <authorList>
            <person name="Jang H."/>
        </authorList>
    </citation>
    <scope>NUCLEOTIDE SEQUENCE [LARGE SCALE GENOMIC DNA]</scope>
</reference>
<proteinExistence type="predicted"/>
<protein>
    <submittedName>
        <fullName evidence="2">Uncharacterized protein</fullName>
    </submittedName>
</protein>
<comment type="caution">
    <text evidence="2">The sequence shown here is derived from an EMBL/GenBank/DDBJ whole genome shotgun (WGS) entry which is preliminary data.</text>
</comment>
<accession>A0ABD1W8C4</accession>
<evidence type="ECO:0000256" key="1">
    <source>
        <dbReference type="SAM" id="MobiDB-lite"/>
    </source>
</evidence>
<dbReference type="AlphaFoldDB" id="A0ABD1W8C4"/>
<dbReference type="Proteomes" id="UP001604277">
    <property type="component" value="Unassembled WGS sequence"/>
</dbReference>
<feature type="region of interest" description="Disordered" evidence="1">
    <location>
        <begin position="74"/>
        <end position="100"/>
    </location>
</feature>
<keyword evidence="3" id="KW-1185">Reference proteome</keyword>
<gene>
    <name evidence="2" type="ORF">Fot_15157</name>
</gene>
<name>A0ABD1W8C4_9LAMI</name>
<dbReference type="EMBL" id="JBFOLJ010000004">
    <property type="protein sequence ID" value="KAL2545924.1"/>
    <property type="molecule type" value="Genomic_DNA"/>
</dbReference>
<sequence length="185" mass="21755">MPKKKYKEEEPGWYYIGPWRAYKPLVTDCPSSIKQWKESWFWVNENWQRVDDDPEPDLDVPSVYGIASEGEGGELLREKSEASKAEAGKLRENLEESERRREEAKAEAAKLFGEKKELEWKLENAEADFTTNIHHIEAYTNFSNYFASVGQQEVMEALRSEHLDLDITSLEDKFPHMYIEDKWED</sequence>
<evidence type="ECO:0000313" key="3">
    <source>
        <dbReference type="Proteomes" id="UP001604277"/>
    </source>
</evidence>
<evidence type="ECO:0000313" key="2">
    <source>
        <dbReference type="EMBL" id="KAL2545924.1"/>
    </source>
</evidence>
<organism evidence="2 3">
    <name type="scientific">Forsythia ovata</name>
    <dbReference type="NCBI Taxonomy" id="205694"/>
    <lineage>
        <taxon>Eukaryota</taxon>
        <taxon>Viridiplantae</taxon>
        <taxon>Streptophyta</taxon>
        <taxon>Embryophyta</taxon>
        <taxon>Tracheophyta</taxon>
        <taxon>Spermatophyta</taxon>
        <taxon>Magnoliopsida</taxon>
        <taxon>eudicotyledons</taxon>
        <taxon>Gunneridae</taxon>
        <taxon>Pentapetalae</taxon>
        <taxon>asterids</taxon>
        <taxon>lamiids</taxon>
        <taxon>Lamiales</taxon>
        <taxon>Oleaceae</taxon>
        <taxon>Forsythieae</taxon>
        <taxon>Forsythia</taxon>
    </lineage>
</organism>